<evidence type="ECO:0000313" key="1">
    <source>
        <dbReference type="EMBL" id="REC94878.1"/>
    </source>
</evidence>
<dbReference type="RefSeq" id="WP_115853967.1">
    <property type="nucleotide sequence ID" value="NZ_QRDJ01000007.1"/>
</dbReference>
<evidence type="ECO:0000313" key="2">
    <source>
        <dbReference type="Proteomes" id="UP000256334"/>
    </source>
</evidence>
<protein>
    <submittedName>
        <fullName evidence="1">Uncharacterized protein</fullName>
    </submittedName>
</protein>
<name>A0A3D9DVU1_9GAMM</name>
<accession>A0A3D9DVU1</accession>
<dbReference type="EMBL" id="QRDJ01000007">
    <property type="protein sequence ID" value="REC94878.1"/>
    <property type="molecule type" value="Genomic_DNA"/>
</dbReference>
<dbReference type="Proteomes" id="UP000256334">
    <property type="component" value="Unassembled WGS sequence"/>
</dbReference>
<reference evidence="1 2" key="1">
    <citation type="submission" date="2018-07" db="EMBL/GenBank/DDBJ databases">
        <title>Genomic Encyclopedia of Type Strains, Phase IV (KMG-IV): sequencing the most valuable type-strain genomes for metagenomic binning, comparative biology and taxonomic classification.</title>
        <authorList>
            <person name="Goeker M."/>
        </authorList>
    </citation>
    <scope>NUCLEOTIDE SEQUENCE [LARGE SCALE GENOMIC DNA]</scope>
    <source>
        <strain evidence="1 2">DSM 14324</strain>
    </source>
</reference>
<proteinExistence type="predicted"/>
<gene>
    <name evidence="1" type="ORF">C8D72_1707</name>
</gene>
<comment type="caution">
    <text evidence="1">The sequence shown here is derived from an EMBL/GenBank/DDBJ whole genome shotgun (WGS) entry which is preliminary data.</text>
</comment>
<dbReference type="AlphaFoldDB" id="A0A3D9DVU1"/>
<dbReference type="OrthoDB" id="6046206at2"/>
<sequence>MLGYLTQEKALSLGLTHHARLYGLIPCYVGGIRSGMLLLEFKHPALAMVKVALDPLYMLACWVSGREQMIGIQRKGPIRRKRA</sequence>
<organism evidence="1 2">
    <name type="scientific">Kushneria indalinina DSM 14324</name>
    <dbReference type="NCBI Taxonomy" id="1122140"/>
    <lineage>
        <taxon>Bacteria</taxon>
        <taxon>Pseudomonadati</taxon>
        <taxon>Pseudomonadota</taxon>
        <taxon>Gammaproteobacteria</taxon>
        <taxon>Oceanospirillales</taxon>
        <taxon>Halomonadaceae</taxon>
        <taxon>Kushneria</taxon>
    </lineage>
</organism>
<keyword evidence="2" id="KW-1185">Reference proteome</keyword>